<evidence type="ECO:0008006" key="3">
    <source>
        <dbReference type="Google" id="ProtNLM"/>
    </source>
</evidence>
<comment type="caution">
    <text evidence="1">The sequence shown here is derived from an EMBL/GenBank/DDBJ whole genome shotgun (WGS) entry which is preliminary data.</text>
</comment>
<gene>
    <name evidence="1" type="ORF">EUV02_04590</name>
</gene>
<name>A0A4Y9ET52_9SPHN</name>
<reference evidence="1 2" key="1">
    <citation type="submission" date="2019-02" db="EMBL/GenBank/DDBJ databases">
        <title>Polymorphobacter sp. isolated from the lake at the Tibet of China.</title>
        <authorList>
            <person name="Li A."/>
        </authorList>
    </citation>
    <scope>NUCLEOTIDE SEQUENCE [LARGE SCALE GENOMIC DNA]</scope>
    <source>
        <strain evidence="1 2">DJ1R-1</strain>
    </source>
</reference>
<dbReference type="Proteomes" id="UP000297737">
    <property type="component" value="Unassembled WGS sequence"/>
</dbReference>
<proteinExistence type="predicted"/>
<dbReference type="OrthoDB" id="311329at2"/>
<sequence>MAQVGPDPWEDLRIETVRIALVNAPEDPGERSALEDSARKALGLFPGSGFRNLLLDWGLGRVSGLARIADAKATLEPGTMGGVIINVTVTVREGKVATAPPAPGFPYFRRTADSVLKLKAVAATLAYANHNAWYAQPDAFLGANPLADGPSGAGWSAWGEGAYEMGVQGIGPLTPSIYVYGSLSYMFTESGGAELFTSQTRSYGAVEDAYGGVVFGKTWDDGRRLVVNLSAGRQPFKIADGMLIRITAGNGFDRAGLQLNPRWAADMLYLAEARYNNIKVAVFHFNPDELPPIDSQTLVNGINVETGLGTDKQFGLTYLHVPQSGYGYYTPTSSGTRAGLNVFDLRFYWQPTLTSQSGPYFRTEVAHQRNNDNVFEMRAWGGYVEAGCTATRWAWSPTLSYRLSYFSGDDPTTPTYERWDPLFSGGTPEEWVQGINHYKMFQDSNVIAQRLQARMRPGPRAEFVPQLWLFTADQTNNIGGTLSTLAGKPLGWEINGTFKYFPTRNIYIQSGVAATFPLSGVSDAIAAPLSPWFSAMAMARFSF</sequence>
<protein>
    <recommendedName>
        <fullName evidence="3">Alginate export domain-containing protein</fullName>
    </recommendedName>
</protein>
<dbReference type="AlphaFoldDB" id="A0A4Y9ET52"/>
<dbReference type="EMBL" id="SIHO01000001">
    <property type="protein sequence ID" value="TFU06652.1"/>
    <property type="molecule type" value="Genomic_DNA"/>
</dbReference>
<evidence type="ECO:0000313" key="1">
    <source>
        <dbReference type="EMBL" id="TFU06652.1"/>
    </source>
</evidence>
<organism evidence="1 2">
    <name type="scientific">Glacieibacterium arshaanense</name>
    <dbReference type="NCBI Taxonomy" id="2511025"/>
    <lineage>
        <taxon>Bacteria</taxon>
        <taxon>Pseudomonadati</taxon>
        <taxon>Pseudomonadota</taxon>
        <taxon>Alphaproteobacteria</taxon>
        <taxon>Sphingomonadales</taxon>
        <taxon>Sphingosinicellaceae</taxon>
        <taxon>Glacieibacterium</taxon>
    </lineage>
</organism>
<evidence type="ECO:0000313" key="2">
    <source>
        <dbReference type="Proteomes" id="UP000297737"/>
    </source>
</evidence>
<keyword evidence="2" id="KW-1185">Reference proteome</keyword>
<accession>A0A4Y9ET52</accession>